<reference evidence="5 6" key="1">
    <citation type="submission" date="2019-08" db="EMBL/GenBank/DDBJ databases">
        <title>The genome of the soybean aphid Biotype 1, its phylome, world population structure and adaptation to the North American continent.</title>
        <authorList>
            <person name="Giordano R."/>
            <person name="Donthu R.K."/>
            <person name="Hernandez A.G."/>
            <person name="Wright C.L."/>
            <person name="Zimin A.V."/>
        </authorList>
    </citation>
    <scope>NUCLEOTIDE SEQUENCE [LARGE SCALE GENOMIC DNA]</scope>
    <source>
        <tissue evidence="5">Whole aphids</tissue>
    </source>
</reference>
<dbReference type="SUPFAM" id="SSF51905">
    <property type="entry name" value="FAD/NAD(P)-binding domain"/>
    <property type="match status" value="1"/>
</dbReference>
<gene>
    <name evidence="5" type="ORF">AGLY_001362</name>
</gene>
<keyword evidence="6" id="KW-1185">Reference proteome</keyword>
<protein>
    <recommendedName>
        <fullName evidence="4">Glucose-methanol-choline oxidoreductase N-terminal domain-containing protein</fullName>
    </recommendedName>
</protein>
<feature type="domain" description="Glucose-methanol-choline oxidoreductase N-terminal" evidence="4">
    <location>
        <begin position="88"/>
        <end position="382"/>
    </location>
</feature>
<accession>A0A6G0U5G4</accession>
<dbReference type="InterPro" id="IPR036188">
    <property type="entry name" value="FAD/NAD-bd_sf"/>
</dbReference>
<dbReference type="GO" id="GO:0016614">
    <property type="term" value="F:oxidoreductase activity, acting on CH-OH group of donors"/>
    <property type="evidence" value="ECO:0007669"/>
    <property type="project" value="InterPro"/>
</dbReference>
<dbReference type="Proteomes" id="UP000475862">
    <property type="component" value="Unassembled WGS sequence"/>
</dbReference>
<name>A0A6G0U5G4_APHGL</name>
<proteinExistence type="inferred from homology"/>
<feature type="chain" id="PRO_5026094569" description="Glucose-methanol-choline oxidoreductase N-terminal domain-containing protein" evidence="3">
    <location>
        <begin position="19"/>
        <end position="643"/>
    </location>
</feature>
<dbReference type="PANTHER" id="PTHR11552:SF217">
    <property type="entry name" value="GLUCOSE DEHYDROGENASE [FAD, QUINONE]"/>
    <property type="match status" value="1"/>
</dbReference>
<comment type="caution">
    <text evidence="5">The sequence shown here is derived from an EMBL/GenBank/DDBJ whole genome shotgun (WGS) entry which is preliminary data.</text>
</comment>
<comment type="similarity">
    <text evidence="1">Belongs to the GMC oxidoreductase family.</text>
</comment>
<evidence type="ECO:0000256" key="2">
    <source>
        <dbReference type="SAM" id="MobiDB-lite"/>
    </source>
</evidence>
<feature type="signal peptide" evidence="3">
    <location>
        <begin position="1"/>
        <end position="18"/>
    </location>
</feature>
<dbReference type="Gene3D" id="3.50.50.60">
    <property type="entry name" value="FAD/NAD(P)-binding domain"/>
    <property type="match status" value="2"/>
</dbReference>
<feature type="region of interest" description="Disordered" evidence="2">
    <location>
        <begin position="479"/>
        <end position="625"/>
    </location>
</feature>
<organism evidence="5 6">
    <name type="scientific">Aphis glycines</name>
    <name type="common">Soybean aphid</name>
    <dbReference type="NCBI Taxonomy" id="307491"/>
    <lineage>
        <taxon>Eukaryota</taxon>
        <taxon>Metazoa</taxon>
        <taxon>Ecdysozoa</taxon>
        <taxon>Arthropoda</taxon>
        <taxon>Hexapoda</taxon>
        <taxon>Insecta</taxon>
        <taxon>Pterygota</taxon>
        <taxon>Neoptera</taxon>
        <taxon>Paraneoptera</taxon>
        <taxon>Hemiptera</taxon>
        <taxon>Sternorrhyncha</taxon>
        <taxon>Aphidomorpha</taxon>
        <taxon>Aphidoidea</taxon>
        <taxon>Aphididae</taxon>
        <taxon>Aphidini</taxon>
        <taxon>Aphis</taxon>
        <taxon>Aphis</taxon>
    </lineage>
</organism>
<dbReference type="PANTHER" id="PTHR11552">
    <property type="entry name" value="GLUCOSE-METHANOL-CHOLINE GMC OXIDOREDUCTASE"/>
    <property type="match status" value="1"/>
</dbReference>
<evidence type="ECO:0000256" key="1">
    <source>
        <dbReference type="ARBA" id="ARBA00010790"/>
    </source>
</evidence>
<dbReference type="OrthoDB" id="269227at2759"/>
<feature type="compositionally biased region" description="Basic and acidic residues" evidence="2">
    <location>
        <begin position="562"/>
        <end position="573"/>
    </location>
</feature>
<evidence type="ECO:0000313" key="5">
    <source>
        <dbReference type="EMBL" id="KAE9544183.1"/>
    </source>
</evidence>
<dbReference type="AlphaFoldDB" id="A0A6G0U5G4"/>
<dbReference type="EMBL" id="VYZN01000002">
    <property type="protein sequence ID" value="KAE9544183.1"/>
    <property type="molecule type" value="Genomic_DNA"/>
</dbReference>
<sequence length="643" mass="70946">MKVYFYFHVLCQVVNVLASTNSNNKGSLESCVQNVEHMETSFIKDLCKSNPDLEEFMIAADILIRSDCALIDSCRRVVEQPHDDHDEVDFIVVGGGVAGPVVAGRLTENPNWTVTLLESGPEQPAATDIPALLSSAIATKYDWQYSTTPQKNACLAYGGVCGWPRGKVLGGTAVLSGSMYSRGHRDVYDGWLRDGNVGWGYDDVLPFFKMSENNKDYHTEHHGNRGPISVQKPTEILPITRTLMEAAQELGYEEIDMSDPEPMGFSIAQLMMSSAKTRVTTPTAYLRPHLRTRSNLRVRTNSHVTRLLVAADRRSVYGVEYVDGSNRTRRLTARKEVILCAGVIGSAHLLMLSGIGPAEDLRPLGVPVVQDLRVGHNLQHHVASKLTFQLNVTNDRLLSFDTIGQYMKHRSGPLSTTGGLQTSAFLRSNRAGPAEPADVQLFFDGYSPNCAYALPVFGGQCFAATAPVVMNVRPVNIRRAEPGAPPVGERRPVRPAAHRSQLPGRRGGRGRAGVGTAAGQRPGDAHQGAAEAGRHRRPEARRSVQPARVRNRPLLEVSDPVPHSRREPSRGHVQDGPGLRPDRRRRPRAARAPSPRRPRGRLVRVPDPAQLQSHRARHHGGREGRAFYQEHVALTRDSKRRYF</sequence>
<keyword evidence="3" id="KW-0732">Signal</keyword>
<dbReference type="Pfam" id="PF00732">
    <property type="entry name" value="GMC_oxred_N"/>
    <property type="match status" value="1"/>
</dbReference>
<evidence type="ECO:0000256" key="3">
    <source>
        <dbReference type="SAM" id="SignalP"/>
    </source>
</evidence>
<evidence type="ECO:0000259" key="4">
    <source>
        <dbReference type="Pfam" id="PF00732"/>
    </source>
</evidence>
<feature type="compositionally biased region" description="Basic residues" evidence="2">
    <location>
        <begin position="582"/>
        <end position="602"/>
    </location>
</feature>
<dbReference type="InterPro" id="IPR012132">
    <property type="entry name" value="GMC_OxRdtase"/>
</dbReference>
<dbReference type="GO" id="GO:0050660">
    <property type="term" value="F:flavin adenine dinucleotide binding"/>
    <property type="evidence" value="ECO:0007669"/>
    <property type="project" value="InterPro"/>
</dbReference>
<dbReference type="InterPro" id="IPR000172">
    <property type="entry name" value="GMC_OxRdtase_N"/>
</dbReference>
<evidence type="ECO:0000313" key="6">
    <source>
        <dbReference type="Proteomes" id="UP000475862"/>
    </source>
</evidence>